<feature type="region of interest" description="Disordered" evidence="1">
    <location>
        <begin position="18"/>
        <end position="41"/>
    </location>
</feature>
<name>A0A8H6D392_9HYPO</name>
<evidence type="ECO:0000256" key="1">
    <source>
        <dbReference type="SAM" id="MobiDB-lite"/>
    </source>
</evidence>
<proteinExistence type="predicted"/>
<evidence type="ECO:0000313" key="2">
    <source>
        <dbReference type="EMBL" id="KAF5702238.1"/>
    </source>
</evidence>
<accession>A0A8H6D392</accession>
<feature type="region of interest" description="Disordered" evidence="1">
    <location>
        <begin position="116"/>
        <end position="148"/>
    </location>
</feature>
<dbReference type="AlphaFoldDB" id="A0A8H6D392"/>
<organism evidence="2 3">
    <name type="scientific">Fusarium globosum</name>
    <dbReference type="NCBI Taxonomy" id="78864"/>
    <lineage>
        <taxon>Eukaryota</taxon>
        <taxon>Fungi</taxon>
        <taxon>Dikarya</taxon>
        <taxon>Ascomycota</taxon>
        <taxon>Pezizomycotina</taxon>
        <taxon>Sordariomycetes</taxon>
        <taxon>Hypocreomycetidae</taxon>
        <taxon>Hypocreales</taxon>
        <taxon>Nectriaceae</taxon>
        <taxon>Fusarium</taxon>
        <taxon>Fusarium fujikuroi species complex</taxon>
    </lineage>
</organism>
<keyword evidence="3" id="KW-1185">Reference proteome</keyword>
<dbReference type="Proteomes" id="UP000532311">
    <property type="component" value="Unassembled WGS sequence"/>
</dbReference>
<reference evidence="2 3" key="1">
    <citation type="submission" date="2020-05" db="EMBL/GenBank/DDBJ databases">
        <title>Identification and distribution of gene clusters putatively required for synthesis of sphingolipid metabolism inhibitors in phylogenetically diverse species of the filamentous fungus Fusarium.</title>
        <authorList>
            <person name="Kim H.-S."/>
            <person name="Busman M."/>
            <person name="Brown D.W."/>
            <person name="Divon H."/>
            <person name="Uhlig S."/>
            <person name="Proctor R.H."/>
        </authorList>
    </citation>
    <scope>NUCLEOTIDE SEQUENCE [LARGE SCALE GENOMIC DNA]</scope>
    <source>
        <strain evidence="2 3">NRRL 26131</strain>
    </source>
</reference>
<feature type="compositionally biased region" description="Polar residues" evidence="1">
    <location>
        <begin position="24"/>
        <end position="40"/>
    </location>
</feature>
<comment type="caution">
    <text evidence="2">The sequence shown here is derived from an EMBL/GenBank/DDBJ whole genome shotgun (WGS) entry which is preliminary data.</text>
</comment>
<gene>
    <name evidence="2" type="ORF">FGLOB1_9713</name>
</gene>
<evidence type="ECO:0000313" key="3">
    <source>
        <dbReference type="Proteomes" id="UP000532311"/>
    </source>
</evidence>
<sequence>MTWNAEVAERDYGSNTFHFERNSTESSTRLKGIKNTNSETGKLGKEAVKANESLGDLNCWKSHLEETRGMTKAMESDKHSEWEEIRNDAGLLMGTLEQEIGNYGAEVDLLSMLRGESRGGEKDWNHKKVYKVDKMQKDSTAQSKKERD</sequence>
<dbReference type="EMBL" id="JAAQPF010000457">
    <property type="protein sequence ID" value="KAF5702238.1"/>
    <property type="molecule type" value="Genomic_DNA"/>
</dbReference>
<protein>
    <submittedName>
        <fullName evidence="2">Uncharacterized protein</fullName>
    </submittedName>
</protein>